<dbReference type="Proteomes" id="UP001218218">
    <property type="component" value="Unassembled WGS sequence"/>
</dbReference>
<evidence type="ECO:0008006" key="3">
    <source>
        <dbReference type="Google" id="ProtNLM"/>
    </source>
</evidence>
<evidence type="ECO:0000313" key="1">
    <source>
        <dbReference type="EMBL" id="KAJ7331017.1"/>
    </source>
</evidence>
<comment type="caution">
    <text evidence="1">The sequence shown here is derived from an EMBL/GenBank/DDBJ whole genome shotgun (WGS) entry which is preliminary data.</text>
</comment>
<accession>A0AAD6ZNK0</accession>
<evidence type="ECO:0000313" key="2">
    <source>
        <dbReference type="Proteomes" id="UP001218218"/>
    </source>
</evidence>
<dbReference type="EMBL" id="JARIHO010000036">
    <property type="protein sequence ID" value="KAJ7331017.1"/>
    <property type="molecule type" value="Genomic_DNA"/>
</dbReference>
<sequence>MDAFDPNCPRCVAEHVHGTLTSNAPPAPCRRHILPDPKETLRKELTQCQYCFKSKGPDVALQRYGGCCTLQTCQRAAWKAHKPKCAINRAQNQRIGATGHRPTISEVGVRALGVLGDPTRAERDVLLIALRPRLDSQRIETAFWVTAASFAPLSYFPTADEMRGQLTLAADATRRSGMTGFWPDGSEPPSTTWEEWLKRRLNASLVV</sequence>
<gene>
    <name evidence="1" type="ORF">DFH08DRAFT_882148</name>
</gene>
<proteinExistence type="predicted"/>
<reference evidence="1" key="1">
    <citation type="submission" date="2023-03" db="EMBL/GenBank/DDBJ databases">
        <title>Massive genome expansion in bonnet fungi (Mycena s.s.) driven by repeated elements and novel gene families across ecological guilds.</title>
        <authorList>
            <consortium name="Lawrence Berkeley National Laboratory"/>
            <person name="Harder C.B."/>
            <person name="Miyauchi S."/>
            <person name="Viragh M."/>
            <person name="Kuo A."/>
            <person name="Thoen E."/>
            <person name="Andreopoulos B."/>
            <person name="Lu D."/>
            <person name="Skrede I."/>
            <person name="Drula E."/>
            <person name="Henrissat B."/>
            <person name="Morin E."/>
            <person name="Kohler A."/>
            <person name="Barry K."/>
            <person name="LaButti K."/>
            <person name="Morin E."/>
            <person name="Salamov A."/>
            <person name="Lipzen A."/>
            <person name="Mereny Z."/>
            <person name="Hegedus B."/>
            <person name="Baldrian P."/>
            <person name="Stursova M."/>
            <person name="Weitz H."/>
            <person name="Taylor A."/>
            <person name="Grigoriev I.V."/>
            <person name="Nagy L.G."/>
            <person name="Martin F."/>
            <person name="Kauserud H."/>
        </authorList>
    </citation>
    <scope>NUCLEOTIDE SEQUENCE</scope>
    <source>
        <strain evidence="1">CBHHK002</strain>
    </source>
</reference>
<organism evidence="1 2">
    <name type="scientific">Mycena albidolilacea</name>
    <dbReference type="NCBI Taxonomy" id="1033008"/>
    <lineage>
        <taxon>Eukaryota</taxon>
        <taxon>Fungi</taxon>
        <taxon>Dikarya</taxon>
        <taxon>Basidiomycota</taxon>
        <taxon>Agaricomycotina</taxon>
        <taxon>Agaricomycetes</taxon>
        <taxon>Agaricomycetidae</taxon>
        <taxon>Agaricales</taxon>
        <taxon>Marasmiineae</taxon>
        <taxon>Mycenaceae</taxon>
        <taxon>Mycena</taxon>
    </lineage>
</organism>
<protein>
    <recommendedName>
        <fullName evidence="3">MYND-type domain-containing protein</fullName>
    </recommendedName>
</protein>
<keyword evidence="2" id="KW-1185">Reference proteome</keyword>
<dbReference type="AlphaFoldDB" id="A0AAD6ZNK0"/>
<name>A0AAD6ZNK0_9AGAR</name>